<name>A0A3S4VD14_9FLAO</name>
<dbReference type="OrthoDB" id="966117at2"/>
<dbReference type="SUPFAM" id="SSF48317">
    <property type="entry name" value="Acid phosphatase/Vanadium-dependent haloperoxidase"/>
    <property type="match status" value="1"/>
</dbReference>
<feature type="transmembrane region" description="Helical" evidence="1">
    <location>
        <begin position="134"/>
        <end position="165"/>
    </location>
</feature>
<evidence type="ECO:0000313" key="2">
    <source>
        <dbReference type="EMBL" id="KEY19469.1"/>
    </source>
</evidence>
<dbReference type="Gene3D" id="1.20.144.10">
    <property type="entry name" value="Phosphatidic acid phosphatase type 2/haloperoxidase"/>
    <property type="match status" value="1"/>
</dbReference>
<dbReference type="EMBL" id="LR134441">
    <property type="protein sequence ID" value="VEH97406.1"/>
    <property type="molecule type" value="Genomic_DNA"/>
</dbReference>
<accession>A0A3S4VD14</accession>
<keyword evidence="4" id="KW-1185">Reference proteome</keyword>
<keyword evidence="1" id="KW-1133">Transmembrane helix</keyword>
<dbReference type="CDD" id="cd01610">
    <property type="entry name" value="PAP2_like"/>
    <property type="match status" value="1"/>
</dbReference>
<evidence type="ECO:0000313" key="4">
    <source>
        <dbReference type="Proteomes" id="UP000028349"/>
    </source>
</evidence>
<dbReference type="AlphaFoldDB" id="A0A3S4VD14"/>
<feature type="transmembrane region" description="Helical" evidence="1">
    <location>
        <begin position="15"/>
        <end position="35"/>
    </location>
</feature>
<dbReference type="RefSeq" id="WP_034720616.1">
    <property type="nucleotide sequence ID" value="NZ_JPEP01000002.1"/>
</dbReference>
<feature type="transmembrane region" description="Helical" evidence="1">
    <location>
        <begin position="177"/>
        <end position="196"/>
    </location>
</feature>
<feature type="transmembrane region" description="Helical" evidence="1">
    <location>
        <begin position="84"/>
        <end position="102"/>
    </location>
</feature>
<proteinExistence type="predicted"/>
<dbReference type="STRING" id="266748.HY04_13835"/>
<organism evidence="3 5">
    <name type="scientific">Kaistella antarctica</name>
    <dbReference type="NCBI Taxonomy" id="266748"/>
    <lineage>
        <taxon>Bacteria</taxon>
        <taxon>Pseudomonadati</taxon>
        <taxon>Bacteroidota</taxon>
        <taxon>Flavobacteriia</taxon>
        <taxon>Flavobacteriales</taxon>
        <taxon>Weeksellaceae</taxon>
        <taxon>Chryseobacterium group</taxon>
        <taxon>Kaistella</taxon>
    </lineage>
</organism>
<dbReference type="EMBL" id="JPEP01000002">
    <property type="protein sequence ID" value="KEY19469.1"/>
    <property type="molecule type" value="Genomic_DNA"/>
</dbReference>
<dbReference type="Proteomes" id="UP000270036">
    <property type="component" value="Chromosome"/>
</dbReference>
<evidence type="ECO:0000313" key="5">
    <source>
        <dbReference type="Proteomes" id="UP000270036"/>
    </source>
</evidence>
<keyword evidence="1" id="KW-0812">Transmembrane</keyword>
<keyword evidence="1" id="KW-0472">Membrane</keyword>
<protein>
    <submittedName>
        <fullName evidence="2">ABC transporter permease</fullName>
    </submittedName>
</protein>
<reference evidence="3 5" key="2">
    <citation type="submission" date="2018-12" db="EMBL/GenBank/DDBJ databases">
        <authorList>
            <consortium name="Pathogen Informatics"/>
        </authorList>
    </citation>
    <scope>NUCLEOTIDE SEQUENCE [LARGE SCALE GENOMIC DNA]</scope>
    <source>
        <strain evidence="3 5">NCTC13489</strain>
    </source>
</reference>
<dbReference type="InterPro" id="IPR036938">
    <property type="entry name" value="PAP2/HPO_sf"/>
</dbReference>
<evidence type="ECO:0000313" key="3">
    <source>
        <dbReference type="EMBL" id="VEH97406.1"/>
    </source>
</evidence>
<reference evidence="2 4" key="1">
    <citation type="submission" date="2014-07" db="EMBL/GenBank/DDBJ databases">
        <authorList>
            <person name="Pisani N.G."/>
            <person name="Newman J.D."/>
        </authorList>
    </citation>
    <scope>NUCLEOTIDE SEQUENCE [LARGE SCALE GENOMIC DNA]</scope>
    <source>
        <strain evidence="2 4">LMG 24720</strain>
    </source>
</reference>
<dbReference type="KEGG" id="cant:NCTC13489_00812"/>
<dbReference type="Proteomes" id="UP000028349">
    <property type="component" value="Unassembled WGS sequence"/>
</dbReference>
<evidence type="ECO:0000256" key="1">
    <source>
        <dbReference type="SAM" id="Phobius"/>
    </source>
</evidence>
<gene>
    <name evidence="2" type="ORF">HY04_13835</name>
    <name evidence="3" type="ORF">NCTC13489_00812</name>
</gene>
<feature type="transmembrane region" description="Helical" evidence="1">
    <location>
        <begin position="47"/>
        <end position="64"/>
    </location>
</feature>
<sequence length="199" mass="23209">MLENPSPVVLKISKFISNFFNPMNSLVIYFIIFSIRNFTLVEAANNFLPILLITIIPISSWIIYNVRTKKYTDIDVSDRKQRKSLYFFIEGAMIVYLFFVYLRYERIDIVLLFLLILFIVMQISNYFIKSSMHMAFNLFIAALFFTLSPLFGFVWLGLSIIIGLSRIILKRHSPAEVLSGALLASIVSFIYLYVHIQFQ</sequence>
<feature type="transmembrane region" description="Helical" evidence="1">
    <location>
        <begin position="109"/>
        <end position="128"/>
    </location>
</feature>